<evidence type="ECO:0000256" key="1">
    <source>
        <dbReference type="SAM" id="MobiDB-lite"/>
    </source>
</evidence>
<dbReference type="HOGENOM" id="CLU_2320766_0_0_1"/>
<reference evidence="2 3" key="1">
    <citation type="submission" date="2014-04" db="EMBL/GenBank/DDBJ databases">
        <authorList>
            <consortium name="DOE Joint Genome Institute"/>
            <person name="Kuo A."/>
            <person name="Kohler A."/>
            <person name="Nagy L.G."/>
            <person name="Floudas D."/>
            <person name="Copeland A."/>
            <person name="Barry K.W."/>
            <person name="Cichocki N."/>
            <person name="Veneault-Fourrey C."/>
            <person name="LaButti K."/>
            <person name="Lindquist E.A."/>
            <person name="Lipzen A."/>
            <person name="Lundell T."/>
            <person name="Morin E."/>
            <person name="Murat C."/>
            <person name="Sun H."/>
            <person name="Tunlid A."/>
            <person name="Henrissat B."/>
            <person name="Grigoriev I.V."/>
            <person name="Hibbett D.S."/>
            <person name="Martin F."/>
            <person name="Nordberg H.P."/>
            <person name="Cantor M.N."/>
            <person name="Hua S.X."/>
        </authorList>
    </citation>
    <scope>NUCLEOTIDE SEQUENCE [LARGE SCALE GENOMIC DNA]</scope>
    <source>
        <strain evidence="2 3">LaAM-08-1</strain>
    </source>
</reference>
<reference evidence="3" key="2">
    <citation type="submission" date="2015-01" db="EMBL/GenBank/DDBJ databases">
        <title>Evolutionary Origins and Diversification of the Mycorrhizal Mutualists.</title>
        <authorList>
            <consortium name="DOE Joint Genome Institute"/>
            <consortium name="Mycorrhizal Genomics Consortium"/>
            <person name="Kohler A."/>
            <person name="Kuo A."/>
            <person name="Nagy L.G."/>
            <person name="Floudas D."/>
            <person name="Copeland A."/>
            <person name="Barry K.W."/>
            <person name="Cichocki N."/>
            <person name="Veneault-Fourrey C."/>
            <person name="LaButti K."/>
            <person name="Lindquist E.A."/>
            <person name="Lipzen A."/>
            <person name="Lundell T."/>
            <person name="Morin E."/>
            <person name="Murat C."/>
            <person name="Riley R."/>
            <person name="Ohm R."/>
            <person name="Sun H."/>
            <person name="Tunlid A."/>
            <person name="Henrissat B."/>
            <person name="Grigoriev I.V."/>
            <person name="Hibbett D.S."/>
            <person name="Martin F."/>
        </authorList>
    </citation>
    <scope>NUCLEOTIDE SEQUENCE [LARGE SCALE GENOMIC DNA]</scope>
    <source>
        <strain evidence="3">LaAM-08-1</strain>
    </source>
</reference>
<dbReference type="AlphaFoldDB" id="A0A0C9XG08"/>
<proteinExistence type="predicted"/>
<feature type="region of interest" description="Disordered" evidence="1">
    <location>
        <begin position="1"/>
        <end position="23"/>
    </location>
</feature>
<dbReference type="Proteomes" id="UP000054477">
    <property type="component" value="Unassembled WGS sequence"/>
</dbReference>
<protein>
    <submittedName>
        <fullName evidence="2">Uncharacterized protein</fullName>
    </submittedName>
</protein>
<gene>
    <name evidence="2" type="ORF">K443DRAFT_339860</name>
</gene>
<name>A0A0C9XG08_9AGAR</name>
<accession>A0A0C9XG08</accession>
<feature type="compositionally biased region" description="Basic residues" evidence="1">
    <location>
        <begin position="1"/>
        <end position="17"/>
    </location>
</feature>
<sequence length="99" mass="10584">MPPNRRGRTSTTRRRSGGTHDQRRDLLESCNSSTLCSVALCQDAAPSGCLGITNQSACLYGPSHCIRQGHLSLPLQVCALDFGANCASTVDRDAKYQTG</sequence>
<evidence type="ECO:0000313" key="3">
    <source>
        <dbReference type="Proteomes" id="UP000054477"/>
    </source>
</evidence>
<keyword evidence="3" id="KW-1185">Reference proteome</keyword>
<dbReference type="EMBL" id="KN838769">
    <property type="protein sequence ID" value="KIJ95052.1"/>
    <property type="molecule type" value="Genomic_DNA"/>
</dbReference>
<organism evidence="2 3">
    <name type="scientific">Laccaria amethystina LaAM-08-1</name>
    <dbReference type="NCBI Taxonomy" id="1095629"/>
    <lineage>
        <taxon>Eukaryota</taxon>
        <taxon>Fungi</taxon>
        <taxon>Dikarya</taxon>
        <taxon>Basidiomycota</taxon>
        <taxon>Agaricomycotina</taxon>
        <taxon>Agaricomycetes</taxon>
        <taxon>Agaricomycetidae</taxon>
        <taxon>Agaricales</taxon>
        <taxon>Agaricineae</taxon>
        <taxon>Hydnangiaceae</taxon>
        <taxon>Laccaria</taxon>
    </lineage>
</organism>
<evidence type="ECO:0000313" key="2">
    <source>
        <dbReference type="EMBL" id="KIJ95052.1"/>
    </source>
</evidence>